<comment type="caution">
    <text evidence="4">The sequence shown here is derived from an EMBL/GenBank/DDBJ whole genome shotgun (WGS) entry which is preliminary data.</text>
</comment>
<dbReference type="eggNOG" id="COG1442">
    <property type="taxonomic scope" value="Bacteria"/>
</dbReference>
<reference evidence="4 5" key="1">
    <citation type="submission" date="2010-12" db="EMBL/GenBank/DDBJ databases">
        <authorList>
            <person name="Muzny D."/>
            <person name="Qin X."/>
            <person name="Deng J."/>
            <person name="Jiang H."/>
            <person name="Liu Y."/>
            <person name="Qu J."/>
            <person name="Song X.-Z."/>
            <person name="Zhang L."/>
            <person name="Thornton R."/>
            <person name="Coyle M."/>
            <person name="Francisco L."/>
            <person name="Jackson L."/>
            <person name="Javaid M."/>
            <person name="Korchina V."/>
            <person name="Kovar C."/>
            <person name="Mata R."/>
            <person name="Mathew T."/>
            <person name="Ngo R."/>
            <person name="Nguyen L."/>
            <person name="Nguyen N."/>
            <person name="Okwuonu G."/>
            <person name="Ongeri F."/>
            <person name="Pham C."/>
            <person name="Simmons D."/>
            <person name="Wilczek-Boney K."/>
            <person name="Hale W."/>
            <person name="Jakkamsetti A."/>
            <person name="Pham P."/>
            <person name="Ruth R."/>
            <person name="San Lucas F."/>
            <person name="Warren J."/>
            <person name="Zhang J."/>
            <person name="Zhao Z."/>
            <person name="Zhou C."/>
            <person name="Zhu D."/>
            <person name="Lee S."/>
            <person name="Bess C."/>
            <person name="Blankenburg K."/>
            <person name="Forbes L."/>
            <person name="Fu Q."/>
            <person name="Gubbala S."/>
            <person name="Hirani K."/>
            <person name="Jayaseelan J.C."/>
            <person name="Lara F."/>
            <person name="Munidasa M."/>
            <person name="Palculict T."/>
            <person name="Patil S."/>
            <person name="Pu L.-L."/>
            <person name="Saada N."/>
            <person name="Tang L."/>
            <person name="Weissenberger G."/>
            <person name="Zhu Y."/>
            <person name="Hemphill L."/>
            <person name="Shang Y."/>
            <person name="Youmans B."/>
            <person name="Ayvaz T."/>
            <person name="Ross M."/>
            <person name="Santibanez J."/>
            <person name="Aqrawi P."/>
            <person name="Gross S."/>
            <person name="Joshi V."/>
            <person name="Fowler G."/>
            <person name="Nazareth L."/>
            <person name="Reid J."/>
            <person name="Worley K."/>
            <person name="Petrosino J."/>
            <person name="Highlander S."/>
            <person name="Gibbs R."/>
        </authorList>
    </citation>
    <scope>NUCLEOTIDE SEQUENCE [LARGE SCALE GENOMIC DNA]</scope>
    <source>
        <strain evidence="4 5">ATCC 700641</strain>
    </source>
</reference>
<organism evidence="4 5">
    <name type="scientific">Streptococcus australis ATCC 700641</name>
    <dbReference type="NCBI Taxonomy" id="888833"/>
    <lineage>
        <taxon>Bacteria</taxon>
        <taxon>Bacillati</taxon>
        <taxon>Bacillota</taxon>
        <taxon>Bacilli</taxon>
        <taxon>Lactobacillales</taxon>
        <taxon>Streptococcaceae</taxon>
        <taxon>Streptococcus</taxon>
    </lineage>
</organism>
<dbReference type="InterPro" id="IPR029044">
    <property type="entry name" value="Nucleotide-diphossugar_trans"/>
</dbReference>
<dbReference type="Gene3D" id="3.90.550.10">
    <property type="entry name" value="Spore Coat Polysaccharide Biosynthesis Protein SpsA, Chain A"/>
    <property type="match status" value="1"/>
</dbReference>
<dbReference type="InterPro" id="IPR002495">
    <property type="entry name" value="Glyco_trans_8"/>
</dbReference>
<dbReference type="SUPFAM" id="SSF53448">
    <property type="entry name" value="Nucleotide-diphospho-sugar transferases"/>
    <property type="match status" value="1"/>
</dbReference>
<dbReference type="RefSeq" id="WP_006595498.1">
    <property type="nucleotide sequence ID" value="NZ_AFUD01000018.1"/>
</dbReference>
<gene>
    <name evidence="4" type="ORF">HMPREF9421_0583</name>
</gene>
<proteinExistence type="predicted"/>
<dbReference type="GO" id="GO:0016757">
    <property type="term" value="F:glycosyltransferase activity"/>
    <property type="evidence" value="ECO:0007669"/>
    <property type="project" value="UniProtKB-KW"/>
</dbReference>
<dbReference type="CDD" id="cd04194">
    <property type="entry name" value="GT8_A4GalT_like"/>
    <property type="match status" value="1"/>
</dbReference>
<evidence type="ECO:0000313" key="5">
    <source>
        <dbReference type="Proteomes" id="UP000002814"/>
    </source>
</evidence>
<dbReference type="HOGENOM" id="CLU_050833_2_1_9"/>
<dbReference type="PATRIC" id="fig|888833.12.peg.1338"/>
<keyword evidence="1" id="KW-0328">Glycosyltransferase</keyword>
<keyword evidence="2 4" id="KW-0808">Transferase</keyword>
<dbReference type="GO" id="GO:0046872">
    <property type="term" value="F:metal ion binding"/>
    <property type="evidence" value="ECO:0007669"/>
    <property type="project" value="UniProtKB-KW"/>
</dbReference>
<protein>
    <submittedName>
        <fullName evidence="4">Glycosyltransferase, family 8</fullName>
    </submittedName>
</protein>
<sequence>MNNKNAVVLAGDYAYIRQIETALKSLCYHNRQLKIYLFNQDIPVEWFRATREHVERLGGELLDIKLIGPQFQMNWTNKLGHINHMTFARYFIPDFVQEDQVLYLDSDLVVTGNLDSLFNQELGENYVAAVRSCFDAGIGFNAGVLLINNRLWKDQQIRQVLVETTEREHANVGEGDQSILNMVFEDRYLKLDDIYNFQIGFDAGAGEAGHRFVFEIPLDPLPLILHYISPDKPWNQFSVVRLRDQWWRYHLMEWSEVMSHWKERGFELGPKNSKPLLTCYTLTNSYLLEQIEYLVQHLPEVHFEIAAYTYMAVDLLRLSQYPNVSLYPNTYPLLIEQQLPQVDLYLDINHFDKIPLIYELVGQAGIAMFAFKNTQGQGQTYQGVFSHEHPEEMVVAIRHYIEERRSNRKGPELL</sequence>
<dbReference type="GeneID" id="93922601"/>
<evidence type="ECO:0000313" key="4">
    <source>
        <dbReference type="EMBL" id="EFV99938.1"/>
    </source>
</evidence>
<name>E7S947_9STRE</name>
<evidence type="ECO:0000256" key="1">
    <source>
        <dbReference type="ARBA" id="ARBA00022676"/>
    </source>
</evidence>
<keyword evidence="3" id="KW-0479">Metal-binding</keyword>
<dbReference type="AlphaFoldDB" id="E7S947"/>
<dbReference type="EMBL" id="AEQR01000010">
    <property type="protein sequence ID" value="EFV99938.1"/>
    <property type="molecule type" value="Genomic_DNA"/>
</dbReference>
<evidence type="ECO:0000256" key="2">
    <source>
        <dbReference type="ARBA" id="ARBA00022679"/>
    </source>
</evidence>
<dbReference type="PANTHER" id="PTHR13778:SF47">
    <property type="entry name" value="LIPOPOLYSACCHARIDE 1,3-GALACTOSYLTRANSFERASE"/>
    <property type="match status" value="1"/>
</dbReference>
<accession>E7S947</accession>
<dbReference type="InterPro" id="IPR050748">
    <property type="entry name" value="Glycosyltrans_8_dom-fam"/>
</dbReference>
<dbReference type="Pfam" id="PF01501">
    <property type="entry name" value="Glyco_transf_8"/>
    <property type="match status" value="1"/>
</dbReference>
<dbReference type="Proteomes" id="UP000002814">
    <property type="component" value="Unassembled WGS sequence"/>
</dbReference>
<dbReference type="PANTHER" id="PTHR13778">
    <property type="entry name" value="GLYCOSYLTRANSFERASE 8 DOMAIN-CONTAINING PROTEIN"/>
    <property type="match status" value="1"/>
</dbReference>
<keyword evidence="5" id="KW-1185">Reference proteome</keyword>
<evidence type="ECO:0000256" key="3">
    <source>
        <dbReference type="ARBA" id="ARBA00022723"/>
    </source>
</evidence>